<dbReference type="Proteomes" id="UP000504637">
    <property type="component" value="Unplaced"/>
</dbReference>
<keyword evidence="2 6" id="KW-0812">Transmembrane</keyword>
<comment type="subcellular location">
    <subcellularLocation>
        <location evidence="1">Membrane</location>
        <topology evidence="1">Multi-pass membrane protein</topology>
    </subcellularLocation>
</comment>
<evidence type="ECO:0000256" key="4">
    <source>
        <dbReference type="ARBA" id="ARBA00023136"/>
    </source>
</evidence>
<dbReference type="InterPro" id="IPR013901">
    <property type="entry name" value="Anthrone_oxy"/>
</dbReference>
<proteinExistence type="inferred from homology"/>
<name>A0A6J3ME90_9PEZI</name>
<evidence type="ECO:0008006" key="9">
    <source>
        <dbReference type="Google" id="ProtNLM"/>
    </source>
</evidence>
<feature type="transmembrane region" description="Helical" evidence="6">
    <location>
        <begin position="55"/>
        <end position="78"/>
    </location>
</feature>
<evidence type="ECO:0000256" key="6">
    <source>
        <dbReference type="SAM" id="Phobius"/>
    </source>
</evidence>
<comment type="similarity">
    <text evidence="5">Belongs to the anthrone oxygenase family.</text>
</comment>
<evidence type="ECO:0000256" key="2">
    <source>
        <dbReference type="ARBA" id="ARBA00022692"/>
    </source>
</evidence>
<gene>
    <name evidence="8" type="ORF">K489DRAFT_393077</name>
</gene>
<feature type="transmembrane region" description="Helical" evidence="6">
    <location>
        <begin position="84"/>
        <end position="109"/>
    </location>
</feature>
<dbReference type="PANTHER" id="PTHR35042:SF1">
    <property type="entry name" value="DUF1772-DOMAIN-CONTAINING PROTEIN"/>
    <property type="match status" value="1"/>
</dbReference>
<dbReference type="OrthoDB" id="5954308at2759"/>
<evidence type="ECO:0000256" key="1">
    <source>
        <dbReference type="ARBA" id="ARBA00004141"/>
    </source>
</evidence>
<evidence type="ECO:0000256" key="5">
    <source>
        <dbReference type="ARBA" id="ARBA00034313"/>
    </source>
</evidence>
<evidence type="ECO:0000256" key="3">
    <source>
        <dbReference type="ARBA" id="ARBA00022989"/>
    </source>
</evidence>
<keyword evidence="3 6" id="KW-1133">Transmembrane helix</keyword>
<sequence length="165" mass="18009">MPSSEVLRSIAILTSAVHVGSQFSLSYVSGAALLTYPTPSESSLLAQFRVIFRRGFYLCPPSAGISTLANLINAFLTYGDDGRAALFFLLAAVISASLIPFTLAFIVGAEEELLQRANRSTDEGDKKTPAGHEESTRDLIIKWSRLNYYRPLFPLLGVLLAYFAI</sequence>
<keyword evidence="7" id="KW-1185">Reference proteome</keyword>
<reference evidence="8" key="1">
    <citation type="submission" date="2020-01" db="EMBL/GenBank/DDBJ databases">
        <authorList>
            <consortium name="DOE Joint Genome Institute"/>
            <person name="Haridas S."/>
            <person name="Albert R."/>
            <person name="Binder M."/>
            <person name="Bloem J."/>
            <person name="Labutti K."/>
            <person name="Salamov A."/>
            <person name="Andreopoulos B."/>
            <person name="Baker S.E."/>
            <person name="Barry K."/>
            <person name="Bills G."/>
            <person name="Bluhm B.H."/>
            <person name="Cannon C."/>
            <person name="Castanera R."/>
            <person name="Culley D.E."/>
            <person name="Daum C."/>
            <person name="Ezra D."/>
            <person name="Gonzalez J.B."/>
            <person name="Henrissat B."/>
            <person name="Kuo A."/>
            <person name="Liang C."/>
            <person name="Lipzen A."/>
            <person name="Lutzoni F."/>
            <person name="Magnuson J."/>
            <person name="Mondo S."/>
            <person name="Nolan M."/>
            <person name="Ohm R."/>
            <person name="Pangilinan J."/>
            <person name="Park H.-J."/>
            <person name="Ramirez L."/>
            <person name="Alfaro M."/>
            <person name="Sun H."/>
            <person name="Tritt A."/>
            <person name="Yoshinaga Y."/>
            <person name="Zwiers L.-H."/>
            <person name="Turgeon B.G."/>
            <person name="Goodwin S.B."/>
            <person name="Spatafora J.W."/>
            <person name="Crous P.W."/>
            <person name="Grigoriev I.V."/>
        </authorList>
    </citation>
    <scope>NUCLEOTIDE SEQUENCE</scope>
    <source>
        <strain evidence="8">CBS 342.82</strain>
    </source>
</reference>
<dbReference type="RefSeq" id="XP_033462203.1">
    <property type="nucleotide sequence ID" value="XM_033606761.1"/>
</dbReference>
<dbReference type="GO" id="GO:0016020">
    <property type="term" value="C:membrane"/>
    <property type="evidence" value="ECO:0007669"/>
    <property type="project" value="UniProtKB-SubCell"/>
</dbReference>
<dbReference type="Pfam" id="PF08592">
    <property type="entry name" value="Anthrone_oxy"/>
    <property type="match status" value="1"/>
</dbReference>
<protein>
    <recommendedName>
        <fullName evidence="9">DUF1772-domain-containing protein</fullName>
    </recommendedName>
</protein>
<evidence type="ECO:0000313" key="8">
    <source>
        <dbReference type="RefSeq" id="XP_033462203.1"/>
    </source>
</evidence>
<evidence type="ECO:0000313" key="7">
    <source>
        <dbReference type="Proteomes" id="UP000504637"/>
    </source>
</evidence>
<reference evidence="8" key="2">
    <citation type="submission" date="2020-04" db="EMBL/GenBank/DDBJ databases">
        <authorList>
            <consortium name="NCBI Genome Project"/>
        </authorList>
    </citation>
    <scope>NUCLEOTIDE SEQUENCE</scope>
    <source>
        <strain evidence="8">CBS 342.82</strain>
    </source>
</reference>
<dbReference type="AlphaFoldDB" id="A0A6J3ME90"/>
<dbReference type="PANTHER" id="PTHR35042">
    <property type="entry name" value="ANTHRONE OXYGENASE ENCC"/>
    <property type="match status" value="1"/>
</dbReference>
<keyword evidence="4 6" id="KW-0472">Membrane</keyword>
<accession>A0A6J3ME90</accession>
<reference evidence="8" key="3">
    <citation type="submission" date="2025-08" db="UniProtKB">
        <authorList>
            <consortium name="RefSeq"/>
        </authorList>
    </citation>
    <scope>IDENTIFICATION</scope>
    <source>
        <strain evidence="8">CBS 342.82</strain>
    </source>
</reference>
<feature type="transmembrane region" description="Helical" evidence="6">
    <location>
        <begin position="147"/>
        <end position="164"/>
    </location>
</feature>
<organism evidence="8">
    <name type="scientific">Dissoconium aciculare CBS 342.82</name>
    <dbReference type="NCBI Taxonomy" id="1314786"/>
    <lineage>
        <taxon>Eukaryota</taxon>
        <taxon>Fungi</taxon>
        <taxon>Dikarya</taxon>
        <taxon>Ascomycota</taxon>
        <taxon>Pezizomycotina</taxon>
        <taxon>Dothideomycetes</taxon>
        <taxon>Dothideomycetidae</taxon>
        <taxon>Mycosphaerellales</taxon>
        <taxon>Dissoconiaceae</taxon>
        <taxon>Dissoconium</taxon>
    </lineage>
</organism>
<dbReference type="GeneID" id="54364561"/>